<dbReference type="Pfam" id="PF01717">
    <property type="entry name" value="Meth_synt_2"/>
    <property type="match status" value="1"/>
</dbReference>
<gene>
    <name evidence="2" type="ORF">GCM10022215_22810</name>
</gene>
<feature type="domain" description="Cobalamin-independent methionine synthase MetE C-terminal/archaeal" evidence="1">
    <location>
        <begin position="136"/>
        <end position="332"/>
    </location>
</feature>
<evidence type="ECO:0000259" key="1">
    <source>
        <dbReference type="Pfam" id="PF01717"/>
    </source>
</evidence>
<keyword evidence="3" id="KW-1185">Reference proteome</keyword>
<dbReference type="InterPro" id="IPR038071">
    <property type="entry name" value="UROD/MetE-like_sf"/>
</dbReference>
<dbReference type="RefSeq" id="WP_344733509.1">
    <property type="nucleotide sequence ID" value="NZ_BAAAZH010000014.1"/>
</dbReference>
<proteinExistence type="predicted"/>
<evidence type="ECO:0000313" key="2">
    <source>
        <dbReference type="EMBL" id="GAA4119856.1"/>
    </source>
</evidence>
<dbReference type="InterPro" id="IPR002629">
    <property type="entry name" value="Met_Synth_C/arc"/>
</dbReference>
<reference evidence="3" key="1">
    <citation type="journal article" date="2019" name="Int. J. Syst. Evol. Microbiol.">
        <title>The Global Catalogue of Microorganisms (GCM) 10K type strain sequencing project: providing services to taxonomists for standard genome sequencing and annotation.</title>
        <authorList>
            <consortium name="The Broad Institute Genomics Platform"/>
            <consortium name="The Broad Institute Genome Sequencing Center for Infectious Disease"/>
            <person name="Wu L."/>
            <person name="Ma J."/>
        </authorList>
    </citation>
    <scope>NUCLEOTIDE SEQUENCE [LARGE SCALE GENOMIC DNA]</scope>
    <source>
        <strain evidence="3">JCM 16703</strain>
    </source>
</reference>
<dbReference type="SUPFAM" id="SSF51726">
    <property type="entry name" value="UROD/MetE-like"/>
    <property type="match status" value="1"/>
</dbReference>
<name>A0ABP7XK58_9ACTN</name>
<evidence type="ECO:0000313" key="3">
    <source>
        <dbReference type="Proteomes" id="UP001501495"/>
    </source>
</evidence>
<sequence length="337" mass="34913">MTRATGIGSHPGDDQTAFDTALAVVLDTLGDDARGVPYLPEVPGRGAIATMTGRTLAVVAELGADLQPAGWRLTGGGSGIDHRRARSLLAQDLDTLEERAAGYDGTFKVQLAGPWTLAATVERPRGDRVLADHGARRDLAEALAEGIGEHVADLRRRLPDAAGLVVQIDEPVLPAVLGGRIPTASGYGRHRSVDRPELSGHLATVLDAVAAAGATPWVHSCAAEVPWDLVRGAGAQALLVDVAMLRAADLDQVAEAMEAGVDVALGFVPGLDPDPPLTDSALVERARRFLDALGFDAAEVGEHLVLAPACGLAGATPSWPPRVLKLLATAARALDEA</sequence>
<dbReference type="Proteomes" id="UP001501495">
    <property type="component" value="Unassembled WGS sequence"/>
</dbReference>
<dbReference type="EMBL" id="BAAAZH010000014">
    <property type="protein sequence ID" value="GAA4119856.1"/>
    <property type="molecule type" value="Genomic_DNA"/>
</dbReference>
<accession>A0ABP7XK58</accession>
<dbReference type="Gene3D" id="3.20.20.210">
    <property type="match status" value="1"/>
</dbReference>
<organism evidence="2 3">
    <name type="scientific">Nocardioides fonticola</name>
    <dbReference type="NCBI Taxonomy" id="450363"/>
    <lineage>
        <taxon>Bacteria</taxon>
        <taxon>Bacillati</taxon>
        <taxon>Actinomycetota</taxon>
        <taxon>Actinomycetes</taxon>
        <taxon>Propionibacteriales</taxon>
        <taxon>Nocardioidaceae</taxon>
        <taxon>Nocardioides</taxon>
    </lineage>
</organism>
<protein>
    <submittedName>
        <fullName evidence="2">Methionine synthase</fullName>
    </submittedName>
</protein>
<comment type="caution">
    <text evidence="2">The sequence shown here is derived from an EMBL/GenBank/DDBJ whole genome shotgun (WGS) entry which is preliminary data.</text>
</comment>